<feature type="transmembrane region" description="Helical" evidence="7">
    <location>
        <begin position="409"/>
        <end position="430"/>
    </location>
</feature>
<keyword evidence="7" id="KW-0813">Transport</keyword>
<dbReference type="NCBIfam" id="TIGR00786">
    <property type="entry name" value="dctM"/>
    <property type="match status" value="1"/>
</dbReference>
<feature type="transmembrane region" description="Helical" evidence="7">
    <location>
        <begin position="177"/>
        <end position="202"/>
    </location>
</feature>
<feature type="transmembrane region" description="Helical" evidence="7">
    <location>
        <begin position="142"/>
        <end position="165"/>
    </location>
</feature>
<reference evidence="9 10" key="1">
    <citation type="submission" date="2020-03" db="EMBL/GenBank/DDBJ databases">
        <title>Roseomonas selenitidurans sp. nov. isolated from urban soil.</title>
        <authorList>
            <person name="Liu H."/>
        </authorList>
    </citation>
    <scope>NUCLEOTIDE SEQUENCE [LARGE SCALE GENOMIC DNA]</scope>
    <source>
        <strain evidence="9 10">BU-1</strain>
    </source>
</reference>
<comment type="subcellular location">
    <subcellularLocation>
        <location evidence="1 7">Cell inner membrane</location>
        <topology evidence="1 7">Multi-pass membrane protein</topology>
    </subcellularLocation>
</comment>
<keyword evidence="6 7" id="KW-0472">Membrane</keyword>
<evidence type="ECO:0000256" key="2">
    <source>
        <dbReference type="ARBA" id="ARBA00022475"/>
    </source>
</evidence>
<gene>
    <name evidence="9" type="ORF">HEQ75_02585</name>
</gene>
<feature type="transmembrane region" description="Helical" evidence="7">
    <location>
        <begin position="250"/>
        <end position="268"/>
    </location>
</feature>
<keyword evidence="4 7" id="KW-0812">Transmembrane</keyword>
<feature type="transmembrane region" description="Helical" evidence="7">
    <location>
        <begin position="342"/>
        <end position="361"/>
    </location>
</feature>
<keyword evidence="5 7" id="KW-1133">Transmembrane helix</keyword>
<feature type="transmembrane region" description="Helical" evidence="7">
    <location>
        <begin position="223"/>
        <end position="244"/>
    </location>
</feature>
<feature type="transmembrane region" description="Helical" evidence="7">
    <location>
        <begin position="280"/>
        <end position="304"/>
    </location>
</feature>
<evidence type="ECO:0000256" key="6">
    <source>
        <dbReference type="ARBA" id="ARBA00023136"/>
    </source>
</evidence>
<comment type="similarity">
    <text evidence="7">Belongs to the TRAP transporter large permease family.</text>
</comment>
<dbReference type="InterPro" id="IPR004681">
    <property type="entry name" value="TRAP_DctM"/>
</dbReference>
<feature type="transmembrane region" description="Helical" evidence="7">
    <location>
        <begin position="54"/>
        <end position="73"/>
    </location>
</feature>
<dbReference type="EMBL" id="JAAVNE010000002">
    <property type="protein sequence ID" value="NKC29734.1"/>
    <property type="molecule type" value="Genomic_DNA"/>
</dbReference>
<feature type="transmembrane region" description="Helical" evidence="7">
    <location>
        <begin position="367"/>
        <end position="389"/>
    </location>
</feature>
<keyword evidence="10" id="KW-1185">Reference proteome</keyword>
<evidence type="ECO:0000256" key="3">
    <source>
        <dbReference type="ARBA" id="ARBA00022519"/>
    </source>
</evidence>
<keyword evidence="3 7" id="KW-0997">Cell inner membrane</keyword>
<comment type="function">
    <text evidence="7">Part of the tripartite ATP-independent periplasmic (TRAP) transport system.</text>
</comment>
<name>A0ABX1DXV5_9PROT</name>
<dbReference type="PANTHER" id="PTHR33362">
    <property type="entry name" value="SIALIC ACID TRAP TRANSPORTER PERMEASE PROTEIN SIAT-RELATED"/>
    <property type="match status" value="1"/>
</dbReference>
<dbReference type="RefSeq" id="WP_168027349.1">
    <property type="nucleotide sequence ID" value="NZ_JAAVNE010000002.1"/>
</dbReference>
<protein>
    <recommendedName>
        <fullName evidence="7">TRAP transporter large permease protein</fullName>
    </recommendedName>
</protein>
<evidence type="ECO:0000256" key="4">
    <source>
        <dbReference type="ARBA" id="ARBA00022692"/>
    </source>
</evidence>
<evidence type="ECO:0000256" key="5">
    <source>
        <dbReference type="ARBA" id="ARBA00022989"/>
    </source>
</evidence>
<feature type="domain" description="TRAP C4-dicarboxylate transport system permease DctM subunit" evidence="8">
    <location>
        <begin position="13"/>
        <end position="425"/>
    </location>
</feature>
<dbReference type="Proteomes" id="UP000787635">
    <property type="component" value="Unassembled WGS sequence"/>
</dbReference>
<evidence type="ECO:0000256" key="7">
    <source>
        <dbReference type="RuleBase" id="RU369079"/>
    </source>
</evidence>
<feature type="transmembrane region" description="Helical" evidence="7">
    <location>
        <begin position="310"/>
        <end position="335"/>
    </location>
</feature>
<comment type="subunit">
    <text evidence="7">The complex comprises the extracytoplasmic solute receptor protein and the two transmembrane proteins.</text>
</comment>
<evidence type="ECO:0000313" key="10">
    <source>
        <dbReference type="Proteomes" id="UP000787635"/>
    </source>
</evidence>
<dbReference type="PIRSF" id="PIRSF006066">
    <property type="entry name" value="HI0050"/>
    <property type="match status" value="1"/>
</dbReference>
<dbReference type="PANTHER" id="PTHR33362:SF5">
    <property type="entry name" value="C4-DICARBOXYLATE TRAP TRANSPORTER LARGE PERMEASE PROTEIN DCTM"/>
    <property type="match status" value="1"/>
</dbReference>
<evidence type="ECO:0000259" key="8">
    <source>
        <dbReference type="Pfam" id="PF06808"/>
    </source>
</evidence>
<organism evidence="9 10">
    <name type="scientific">Falsiroseomonas selenitidurans</name>
    <dbReference type="NCBI Taxonomy" id="2716335"/>
    <lineage>
        <taxon>Bacteria</taxon>
        <taxon>Pseudomonadati</taxon>
        <taxon>Pseudomonadota</taxon>
        <taxon>Alphaproteobacteria</taxon>
        <taxon>Acetobacterales</taxon>
        <taxon>Roseomonadaceae</taxon>
        <taxon>Falsiroseomonas</taxon>
    </lineage>
</organism>
<proteinExistence type="inferred from homology"/>
<sequence>MTGFGVAEAAIGFGLMLAMLFAGLPVAVAMGAVALLGADLYLGAPVINALGTQLWGATDSFTLLAVPLFVLLGELLVKGGATDRMYKALAAWLGPLPGGLLHTNIGACALFAAVSGSSVATAATIGTVAMPTFADRRYDPRLVLGTIAAGATLGILIPPSINMIIYGAMTNTSVGRLYAAGVIPGLLLTAMFMALIALMCLWRPALAGRSEPRLPLGERIRALGGLAAPVGLFVAVMGSIYAGWATPTESAAVGVMAAFLLALFSGRFKLSMLHACFETTVTVSSMILLIVAAAFYLNFVLGILGVPQALSAFVTALGVGPIGILFVLFVFYLIIGCFLETLSMMVGTIPIVFPIVVALGIDPVWFGIFLVIMCEIALITPPVGMNLYVVQGVRNGGSVGEVIQGTLPFLGVMVLLILVLIAFPGLVLWLPGLAFD</sequence>
<comment type="caution">
    <text evidence="9">The sequence shown here is derived from an EMBL/GenBank/DDBJ whole genome shotgun (WGS) entry which is preliminary data.</text>
</comment>
<evidence type="ECO:0000256" key="1">
    <source>
        <dbReference type="ARBA" id="ARBA00004429"/>
    </source>
</evidence>
<dbReference type="Pfam" id="PF06808">
    <property type="entry name" value="DctM"/>
    <property type="match status" value="1"/>
</dbReference>
<feature type="transmembrane region" description="Helical" evidence="7">
    <location>
        <begin position="12"/>
        <end position="34"/>
    </location>
</feature>
<evidence type="ECO:0000313" key="9">
    <source>
        <dbReference type="EMBL" id="NKC29734.1"/>
    </source>
</evidence>
<dbReference type="InterPro" id="IPR010656">
    <property type="entry name" value="DctM"/>
</dbReference>
<keyword evidence="2" id="KW-1003">Cell membrane</keyword>
<accession>A0ABX1DXV5</accession>